<evidence type="ECO:0000256" key="1">
    <source>
        <dbReference type="ARBA" id="ARBA00004123"/>
    </source>
</evidence>
<feature type="compositionally biased region" description="Low complexity" evidence="3">
    <location>
        <begin position="685"/>
        <end position="696"/>
    </location>
</feature>
<dbReference type="OrthoDB" id="5600002at2759"/>
<comment type="caution">
    <text evidence="4">The sequence shown here is derived from an EMBL/GenBank/DDBJ whole genome shotgun (WGS) entry which is preliminary data.</text>
</comment>
<protein>
    <recommendedName>
        <fullName evidence="6">SOM1 protein</fullName>
    </recommendedName>
</protein>
<evidence type="ECO:0000313" key="5">
    <source>
        <dbReference type="Proteomes" id="UP000781932"/>
    </source>
</evidence>
<feature type="compositionally biased region" description="Low complexity" evidence="3">
    <location>
        <begin position="573"/>
        <end position="635"/>
    </location>
</feature>
<gene>
    <name evidence="4" type="ORF">CkaCkLH20_00456</name>
</gene>
<feature type="compositionally biased region" description="Polar residues" evidence="3">
    <location>
        <begin position="516"/>
        <end position="531"/>
    </location>
</feature>
<dbReference type="GO" id="GO:0005634">
    <property type="term" value="C:nucleus"/>
    <property type="evidence" value="ECO:0007669"/>
    <property type="project" value="UniProtKB-SubCell"/>
</dbReference>
<feature type="compositionally biased region" description="Low complexity" evidence="3">
    <location>
        <begin position="732"/>
        <end position="746"/>
    </location>
</feature>
<feature type="compositionally biased region" description="Polar residues" evidence="3">
    <location>
        <begin position="233"/>
        <end position="243"/>
    </location>
</feature>
<feature type="region of interest" description="Disordered" evidence="3">
    <location>
        <begin position="78"/>
        <end position="124"/>
    </location>
</feature>
<reference evidence="4" key="2">
    <citation type="submission" date="2020-11" db="EMBL/GenBank/DDBJ databases">
        <title>Whole genome sequencing of Colletotrichum sp.</title>
        <authorList>
            <person name="Li H."/>
        </authorList>
    </citation>
    <scope>NUCLEOTIDE SEQUENCE</scope>
    <source>
        <strain evidence="4">CkLH20</strain>
    </source>
</reference>
<keyword evidence="2" id="KW-0539">Nucleus</keyword>
<evidence type="ECO:0008006" key="6">
    <source>
        <dbReference type="Google" id="ProtNLM"/>
    </source>
</evidence>
<evidence type="ECO:0000256" key="2">
    <source>
        <dbReference type="ARBA" id="ARBA00023242"/>
    </source>
</evidence>
<dbReference type="PANTHER" id="PTHR12610">
    <property type="entry name" value="SINGLE STRANDED DNA BINDING PROTEIN"/>
    <property type="match status" value="1"/>
</dbReference>
<feature type="compositionally biased region" description="Pro residues" evidence="3">
    <location>
        <begin position="463"/>
        <end position="472"/>
    </location>
</feature>
<feature type="compositionally biased region" description="Polar residues" evidence="3">
    <location>
        <begin position="255"/>
        <end position="268"/>
    </location>
</feature>
<name>A0A9P6LQM4_9PEZI</name>
<feature type="region of interest" description="Disordered" evidence="3">
    <location>
        <begin position="437"/>
        <end position="772"/>
    </location>
</feature>
<evidence type="ECO:0000256" key="3">
    <source>
        <dbReference type="SAM" id="MobiDB-lite"/>
    </source>
</evidence>
<accession>A0A9P6LQM4</accession>
<evidence type="ECO:0000313" key="4">
    <source>
        <dbReference type="EMBL" id="KAF9882420.1"/>
    </source>
</evidence>
<dbReference type="AlphaFoldDB" id="A0A9P6LQM4"/>
<keyword evidence="5" id="KW-1185">Reference proteome</keyword>
<dbReference type="GO" id="GO:0045944">
    <property type="term" value="P:positive regulation of transcription by RNA polymerase II"/>
    <property type="evidence" value="ECO:0007669"/>
    <property type="project" value="TreeGrafter"/>
</dbReference>
<feature type="compositionally biased region" description="Low complexity" evidence="3">
    <location>
        <begin position="644"/>
        <end position="673"/>
    </location>
</feature>
<organism evidence="4 5">
    <name type="scientific">Colletotrichum karsti</name>
    <dbReference type="NCBI Taxonomy" id="1095194"/>
    <lineage>
        <taxon>Eukaryota</taxon>
        <taxon>Fungi</taxon>
        <taxon>Dikarya</taxon>
        <taxon>Ascomycota</taxon>
        <taxon>Pezizomycotina</taxon>
        <taxon>Sordariomycetes</taxon>
        <taxon>Hypocreomycetidae</taxon>
        <taxon>Glomerellales</taxon>
        <taxon>Glomerellaceae</taxon>
        <taxon>Colletotrichum</taxon>
        <taxon>Colletotrichum boninense species complex</taxon>
    </lineage>
</organism>
<dbReference type="RefSeq" id="XP_038751881.1">
    <property type="nucleotide sequence ID" value="XM_038883176.1"/>
</dbReference>
<feature type="compositionally biased region" description="Polar residues" evidence="3">
    <location>
        <begin position="759"/>
        <end position="772"/>
    </location>
</feature>
<reference evidence="4" key="1">
    <citation type="submission" date="2020-03" db="EMBL/GenBank/DDBJ databases">
        <authorList>
            <person name="He L."/>
        </authorList>
    </citation>
    <scope>NUCLEOTIDE SEQUENCE</scope>
    <source>
        <strain evidence="4">CkLH20</strain>
    </source>
</reference>
<dbReference type="EMBL" id="JAATWM020000001">
    <property type="protein sequence ID" value="KAF9882420.1"/>
    <property type="molecule type" value="Genomic_DNA"/>
</dbReference>
<feature type="compositionally biased region" description="Basic and acidic residues" evidence="3">
    <location>
        <begin position="107"/>
        <end position="119"/>
    </location>
</feature>
<comment type="subcellular location">
    <subcellularLocation>
        <location evidence="1">Nucleus</location>
    </subcellularLocation>
</comment>
<feature type="region of interest" description="Disordered" evidence="3">
    <location>
        <begin position="233"/>
        <end position="305"/>
    </location>
</feature>
<sequence length="830" mass="88335">MNVNVNPNMANIQAMGGPVGAPVPMMNNGAVAPQAGPRQMPSIPETQRTLLNTYIYEYFLRHQMYDCARSLVNGPHNVNVNKEGGNQRRDENGNVLGNGLGDDPMDTDSKDDMDAKLPDDLPAPKLPMPASESSFLYEWFCLFWDIFNAQRTKGGNGMVNQYVSHTQQQSRMRQNQQQEMLRQMRPDGMAAQQQYHTQMMRNMQNGGMAMNMQKGGLVRTAMANNQNPQAMQMLQQHAKQNPMQRDPSDMDGNRQRPSSPGSGENAPSPSKRPRLDGTPYNPGQPGMMPNGRPQQGMPGQQVGTTPNVAQAQQMLITNGINPASLTQAQFTTFSNQPPAVQAKSIATYAANLQQHQASQMPNKPMPNANGPQGQGSPMMAQGPDQAGLAAYYNAQEIGPGGIRPGPGGAQAAGGSNHALQDYQMQLMLLEQQNKKRLMMARQEQDSMGGAMPRGDGPAGPGGPGAPPGPNGQPFPETSPQGARTGASPNPTEQMKRGTPQMNNAGIPSPLPEGAQSRGSPNPMNFMGNQMDPNMAPHFFKGMNNMDGNMVANPQMNNGMRPPSSHPGQPFNGQMNPQQMMAARQQQAQQQAQQQGQPPQQQPGQGNQQVQWQQGGPNGQMVPQGPQGPVQGTPQQRSMPPPSAPAAANANRTNTSSPQQAAAAPPTPSQANKAAPKKKDNKNTKAKAATQKKSNTNLNSGATPAADGAQDQEPPTPATPITPVNTAGFAKNGPNAAAPAVPNGQPAAPAPAPAPQVAPQTHSDANQNGFNMDSTNGMVDFGAMAFADPLVSDNVLNDFDFDSFLHEDGDTQAFDFNGSFNMEGTNEIGAD</sequence>
<dbReference type="PANTHER" id="PTHR12610:SF12">
    <property type="entry name" value="SEQUENCE-SPECIFIC SINGLE-STRANDED DNA-BINDING PROTEIN, ISOFORM D"/>
    <property type="match status" value="1"/>
</dbReference>
<dbReference type="GeneID" id="62156250"/>
<dbReference type="Proteomes" id="UP000781932">
    <property type="component" value="Unassembled WGS sequence"/>
</dbReference>
<proteinExistence type="predicted"/>
<feature type="compositionally biased region" description="Polar residues" evidence="3">
    <location>
        <begin position="477"/>
        <end position="492"/>
    </location>
</feature>